<dbReference type="Proteomes" id="UP000694941">
    <property type="component" value="Unplaced"/>
</dbReference>
<accession>A0ABM1SF01</accession>
<evidence type="ECO:0000313" key="1">
    <source>
        <dbReference type="Proteomes" id="UP000694941"/>
    </source>
</evidence>
<name>A0ABM1SF01_LIMPO</name>
<keyword evidence="1" id="KW-1185">Reference proteome</keyword>
<gene>
    <name evidence="2" type="primary">LOC111085879</name>
</gene>
<proteinExistence type="predicted"/>
<reference evidence="2" key="1">
    <citation type="submission" date="2025-08" db="UniProtKB">
        <authorList>
            <consortium name="RefSeq"/>
        </authorList>
    </citation>
    <scope>IDENTIFICATION</scope>
    <source>
        <tissue evidence="2">Muscle</tissue>
    </source>
</reference>
<dbReference type="GeneID" id="111085879"/>
<protein>
    <submittedName>
        <fullName evidence="2">Uncharacterized protein LOC111085879 isoform X1</fullName>
    </submittedName>
</protein>
<evidence type="ECO:0000313" key="2">
    <source>
        <dbReference type="RefSeq" id="XP_022242206.1"/>
    </source>
</evidence>
<sequence length="210" mass="23856">MDLRLRTSGRKHVIVPHPKRQTTGYVAVAPRARKTRRRPINMSALSGVFIAFTKGREGCSRRYPVQEHFCPVLVISKVLSSCWRMSGSNPESKEKLVGRELYVTCTESCFRISEDGSEEIDELRSPQEEADIIFFLHAAHATSSEHKAVKTVSDYTDILILCMAFIREIQYPMYQECVTQTCNTYTDIKKVAQCLGKDVSMELLSFHAIT</sequence>
<dbReference type="RefSeq" id="XP_022242206.1">
    <property type="nucleotide sequence ID" value="XM_022386498.1"/>
</dbReference>
<organism evidence="1 2">
    <name type="scientific">Limulus polyphemus</name>
    <name type="common">Atlantic horseshoe crab</name>
    <dbReference type="NCBI Taxonomy" id="6850"/>
    <lineage>
        <taxon>Eukaryota</taxon>
        <taxon>Metazoa</taxon>
        <taxon>Ecdysozoa</taxon>
        <taxon>Arthropoda</taxon>
        <taxon>Chelicerata</taxon>
        <taxon>Merostomata</taxon>
        <taxon>Xiphosura</taxon>
        <taxon>Limulidae</taxon>
        <taxon>Limulus</taxon>
    </lineage>
</organism>